<dbReference type="AlphaFoldDB" id="A0A0D7B1Q3"/>
<dbReference type="OrthoDB" id="6359816at2759"/>
<feature type="region of interest" description="Disordered" evidence="1">
    <location>
        <begin position="248"/>
        <end position="400"/>
    </location>
</feature>
<dbReference type="EMBL" id="KN880696">
    <property type="protein sequence ID" value="KIY63441.1"/>
    <property type="molecule type" value="Genomic_DNA"/>
</dbReference>
<feature type="compositionally biased region" description="Low complexity" evidence="1">
    <location>
        <begin position="142"/>
        <end position="155"/>
    </location>
</feature>
<feature type="compositionally biased region" description="Low complexity" evidence="1">
    <location>
        <begin position="374"/>
        <end position="387"/>
    </location>
</feature>
<organism evidence="2 3">
    <name type="scientific">Cylindrobasidium torrendii FP15055 ss-10</name>
    <dbReference type="NCBI Taxonomy" id="1314674"/>
    <lineage>
        <taxon>Eukaryota</taxon>
        <taxon>Fungi</taxon>
        <taxon>Dikarya</taxon>
        <taxon>Basidiomycota</taxon>
        <taxon>Agaricomycotina</taxon>
        <taxon>Agaricomycetes</taxon>
        <taxon>Agaricomycetidae</taxon>
        <taxon>Agaricales</taxon>
        <taxon>Marasmiineae</taxon>
        <taxon>Physalacriaceae</taxon>
        <taxon>Cylindrobasidium</taxon>
    </lineage>
</organism>
<gene>
    <name evidence="2" type="ORF">CYLTODRAFT_426112</name>
</gene>
<feature type="region of interest" description="Disordered" evidence="1">
    <location>
        <begin position="118"/>
        <end position="208"/>
    </location>
</feature>
<dbReference type="InterPro" id="IPR011333">
    <property type="entry name" value="SKP1/BTB/POZ_sf"/>
</dbReference>
<evidence type="ECO:0000313" key="2">
    <source>
        <dbReference type="EMBL" id="KIY63441.1"/>
    </source>
</evidence>
<name>A0A0D7B1Q3_9AGAR</name>
<feature type="compositionally biased region" description="Low complexity" evidence="1">
    <location>
        <begin position="176"/>
        <end position="191"/>
    </location>
</feature>
<keyword evidence="3" id="KW-1185">Reference proteome</keyword>
<protein>
    <recommendedName>
        <fullName evidence="4">BTB domain-containing protein</fullName>
    </recommendedName>
</protein>
<evidence type="ECO:0008006" key="4">
    <source>
        <dbReference type="Google" id="ProtNLM"/>
    </source>
</evidence>
<accession>A0A0D7B1Q3</accession>
<dbReference type="Proteomes" id="UP000054007">
    <property type="component" value="Unassembled WGS sequence"/>
</dbReference>
<dbReference type="Gene3D" id="3.30.710.10">
    <property type="entry name" value="Potassium Channel Kv1.1, Chain A"/>
    <property type="match status" value="1"/>
</dbReference>
<evidence type="ECO:0000256" key="1">
    <source>
        <dbReference type="SAM" id="MobiDB-lite"/>
    </source>
</evidence>
<feature type="compositionally biased region" description="Low complexity" evidence="1">
    <location>
        <begin position="261"/>
        <end position="275"/>
    </location>
</feature>
<sequence>MTDQFGLQGFPKKHILLHGQLSASIPAWPPTSPSPPLSPPHPSWFTNYQDYLSRPGSLPTQSFAPTLPSTQSSFPINRMDEFEEVGMSPEDVVRAVVQDTPVISPIEPTFASATMAEMGSMPSANPTHEDHSTTDHVKRHSWSSPLLSYPPTLYPDIAGDKSNDVPPDRNSPAQASEGGRPHSSSSMSSGGKTPAFARHLGQTLPVPDSNTALIARPVSTDLSSHPAHRSSDAWDSFAASDTSNMSPSPFDVFQSTLSDNTSPSSTASSPKISPIGSGRSNNAANLRAVLGQKSPLPPPNSSFAHTWNSEEAAAGPGPTVTFGSPGSTSSVGSPESSSPPRASPVGSTGRAFTPLNPNAPNFTFQMVNLRDTTRSPPSSTTSGSTPALAPPISLPDHLRPTVPPSFAAPVALTFGQPQSFGQAAAHISPRPPIVDNISESSRAGTPVSIPAVPLAESSKSMPNAAWFLLRALDGISPFDIEFVFDAPGGSRTMLAASTCLKGKSEWLDQVLQGHFPDGNVIGWDYVDDHDRLDNTPAGPSHVSIPGTRLIYIKDVAYRTWKSFLTYLYTDFGFFDPASARSIYRVAERAKMPGLRASALRAIDRAMSLNPREVVDWAFDDYSARYEEVLDAEVSFIKRLLAKESANGVTAKEGMRKLLQEKIAGAMAGQIKNAEIAVPKLVFAVL</sequence>
<proteinExistence type="predicted"/>
<feature type="compositionally biased region" description="Basic and acidic residues" evidence="1">
    <location>
        <begin position="127"/>
        <end position="136"/>
    </location>
</feature>
<feature type="compositionally biased region" description="Basic and acidic residues" evidence="1">
    <location>
        <begin position="158"/>
        <end position="167"/>
    </location>
</feature>
<reference evidence="2 3" key="1">
    <citation type="journal article" date="2015" name="Fungal Genet. Biol.">
        <title>Evolution of novel wood decay mechanisms in Agaricales revealed by the genome sequences of Fistulina hepatica and Cylindrobasidium torrendii.</title>
        <authorList>
            <person name="Floudas D."/>
            <person name="Held B.W."/>
            <person name="Riley R."/>
            <person name="Nagy L.G."/>
            <person name="Koehler G."/>
            <person name="Ransdell A.S."/>
            <person name="Younus H."/>
            <person name="Chow J."/>
            <person name="Chiniquy J."/>
            <person name="Lipzen A."/>
            <person name="Tritt A."/>
            <person name="Sun H."/>
            <person name="Haridas S."/>
            <person name="LaButti K."/>
            <person name="Ohm R.A."/>
            <person name="Kues U."/>
            <person name="Blanchette R.A."/>
            <person name="Grigoriev I.V."/>
            <person name="Minto R.E."/>
            <person name="Hibbett D.S."/>
        </authorList>
    </citation>
    <scope>NUCLEOTIDE SEQUENCE [LARGE SCALE GENOMIC DNA]</scope>
    <source>
        <strain evidence="2 3">FP15055 ss-10</strain>
    </source>
</reference>
<evidence type="ECO:0000313" key="3">
    <source>
        <dbReference type="Proteomes" id="UP000054007"/>
    </source>
</evidence>
<feature type="compositionally biased region" description="Polar residues" evidence="1">
    <location>
        <begin position="355"/>
        <end position="366"/>
    </location>
</feature>
<feature type="compositionally biased region" description="Low complexity" evidence="1">
    <location>
        <begin position="315"/>
        <end position="344"/>
    </location>
</feature>